<name>A0A6C0U5M6_9GAMM</name>
<dbReference type="RefSeq" id="WP_163495104.1">
    <property type="nucleotide sequence ID" value="NZ_CP048711.1"/>
</dbReference>
<dbReference type="EMBL" id="CP048711">
    <property type="protein sequence ID" value="QIB65705.1"/>
    <property type="molecule type" value="Genomic_DNA"/>
</dbReference>
<dbReference type="AlphaFoldDB" id="A0A6C0U5M6"/>
<dbReference type="Proteomes" id="UP000477680">
    <property type="component" value="Chromosome"/>
</dbReference>
<reference evidence="1 2" key="1">
    <citation type="submission" date="2020-02" db="EMBL/GenBank/DDBJ databases">
        <title>Genome sequencing for Kineobactrum sp. M2.</title>
        <authorList>
            <person name="Park S.-J."/>
        </authorList>
    </citation>
    <scope>NUCLEOTIDE SEQUENCE [LARGE SCALE GENOMIC DNA]</scope>
    <source>
        <strain evidence="1 2">M2</strain>
    </source>
</reference>
<evidence type="ECO:0000313" key="2">
    <source>
        <dbReference type="Proteomes" id="UP000477680"/>
    </source>
</evidence>
<organism evidence="1 2">
    <name type="scientific">Kineobactrum salinum</name>
    <dbReference type="NCBI Taxonomy" id="2708301"/>
    <lineage>
        <taxon>Bacteria</taxon>
        <taxon>Pseudomonadati</taxon>
        <taxon>Pseudomonadota</taxon>
        <taxon>Gammaproteobacteria</taxon>
        <taxon>Cellvibrionales</taxon>
        <taxon>Halieaceae</taxon>
        <taxon>Kineobactrum</taxon>
    </lineage>
</organism>
<keyword evidence="2" id="KW-1185">Reference proteome</keyword>
<accession>A0A6C0U5M6</accession>
<evidence type="ECO:0000313" key="1">
    <source>
        <dbReference type="EMBL" id="QIB65705.1"/>
    </source>
</evidence>
<gene>
    <name evidence="1" type="ORF">G3T16_10045</name>
</gene>
<protein>
    <submittedName>
        <fullName evidence="1">Uncharacterized protein</fullName>
    </submittedName>
</protein>
<proteinExistence type="predicted"/>
<sequence>MTIYYRVAFGSAFDTAPVVMVTPVETPAYTDGNVYPASAINVVSRTTAGFDVYFGFNNAINTASYIQSFCFTALQ</sequence>
<dbReference type="KEGG" id="kim:G3T16_10045"/>